<dbReference type="VEuPathDB" id="FungiDB:I7I51_01131"/>
<sequence>MLGTGLMSDAIHENYEFQEQGNATKVAVRSPNAKISQKLPLKGNRQKNRSSSGAKTKPRSWITGMTVEDFRLAVENGATWDQLKELCFEKLRIVIDFRPPVTPMMLATSPTSPVAASTPSGSFQGGVLERGELTSNFGSSFGYTSSATTSWSSAGLVTRGDDGYFTVKKA</sequence>
<gene>
    <name evidence="2" type="ORF">I7I51_01131</name>
</gene>
<evidence type="ECO:0000313" key="2">
    <source>
        <dbReference type="EMBL" id="QSS64069.1"/>
    </source>
</evidence>
<name>A0A8A1MDQ5_AJECA</name>
<evidence type="ECO:0000313" key="3">
    <source>
        <dbReference type="Proteomes" id="UP000663671"/>
    </source>
</evidence>
<reference evidence="2" key="1">
    <citation type="submission" date="2021-01" db="EMBL/GenBank/DDBJ databases">
        <title>Chromosome-level genome assembly of a human fungal pathogen reveals clustering of transcriptionally co-regulated genes.</title>
        <authorList>
            <person name="Voorhies M."/>
            <person name="Cohen S."/>
            <person name="Shea T.P."/>
            <person name="Petrus S."/>
            <person name="Munoz J.F."/>
            <person name="Poplawski S."/>
            <person name="Goldman W.E."/>
            <person name="Michael T."/>
            <person name="Cuomo C.A."/>
            <person name="Sil A."/>
            <person name="Beyhan S."/>
        </authorList>
    </citation>
    <scope>NUCLEOTIDE SEQUENCE</scope>
    <source>
        <strain evidence="2">WU24</strain>
    </source>
</reference>
<organism evidence="2 3">
    <name type="scientific">Ajellomyces capsulatus</name>
    <name type="common">Darling's disease fungus</name>
    <name type="synonym">Histoplasma capsulatum</name>
    <dbReference type="NCBI Taxonomy" id="5037"/>
    <lineage>
        <taxon>Eukaryota</taxon>
        <taxon>Fungi</taxon>
        <taxon>Dikarya</taxon>
        <taxon>Ascomycota</taxon>
        <taxon>Pezizomycotina</taxon>
        <taxon>Eurotiomycetes</taxon>
        <taxon>Eurotiomycetidae</taxon>
        <taxon>Onygenales</taxon>
        <taxon>Ajellomycetaceae</taxon>
        <taxon>Histoplasma</taxon>
    </lineage>
</organism>
<accession>A0A8A1MDQ5</accession>
<protein>
    <submittedName>
        <fullName evidence="2">Uncharacterized protein</fullName>
    </submittedName>
</protein>
<dbReference type="Proteomes" id="UP000663671">
    <property type="component" value="Chromosome 1"/>
</dbReference>
<evidence type="ECO:0000256" key="1">
    <source>
        <dbReference type="SAM" id="MobiDB-lite"/>
    </source>
</evidence>
<dbReference type="EMBL" id="CP069114">
    <property type="protein sequence ID" value="QSS64069.1"/>
    <property type="molecule type" value="Genomic_DNA"/>
</dbReference>
<proteinExistence type="predicted"/>
<dbReference type="AlphaFoldDB" id="A0A8A1MDQ5"/>
<feature type="region of interest" description="Disordered" evidence="1">
    <location>
        <begin position="22"/>
        <end position="58"/>
    </location>
</feature>